<dbReference type="OrthoDB" id="9801186at2"/>
<evidence type="ECO:0000313" key="2">
    <source>
        <dbReference type="EMBL" id="AVM01445.1"/>
    </source>
</evidence>
<dbReference type="RefSeq" id="WP_105943153.1">
    <property type="nucleotide sequence ID" value="NZ_CP027433.1"/>
</dbReference>
<dbReference type="InterPro" id="IPR020843">
    <property type="entry name" value="ER"/>
</dbReference>
<gene>
    <name evidence="2" type="ORF">C6V83_15565</name>
</gene>
<dbReference type="InterPro" id="IPR013154">
    <property type="entry name" value="ADH-like_N"/>
</dbReference>
<protein>
    <submittedName>
        <fullName evidence="2">Zn-dependent oxidoreductase</fullName>
    </submittedName>
</protein>
<organism evidence="2 3">
    <name type="scientific">Gordonia iterans</name>
    <dbReference type="NCBI Taxonomy" id="1004901"/>
    <lineage>
        <taxon>Bacteria</taxon>
        <taxon>Bacillati</taxon>
        <taxon>Actinomycetota</taxon>
        <taxon>Actinomycetes</taxon>
        <taxon>Mycobacteriales</taxon>
        <taxon>Gordoniaceae</taxon>
        <taxon>Gordonia</taxon>
    </lineage>
</organism>
<sequence>MARKIVATQYGEPADSLEVIDVPIPEPDAGEVVVRVRAAGVNPFDAKQVRGLVGSDPAKLPLALGGEAAGVVHTAGADSGVAVGDHVVVYPASGAFAEYVVAPSSNVHTTPAGLDDDAAAALLLAGVTAADILATLGVTAADTLLVHGGSGAVGSIVTARAVAAGATVIATASEANHDRLRELGAIPVSYRGDLEATVRKAAPAPVTAVADTVGSDQAIDVSLALVRPDRIVSIAAWGRIEDGITVVSGATEESKRHRREAIPGLLDDAAQGRLTVEIAGAFDLTEAARALETISGPHPRGKYVLHP</sequence>
<dbReference type="Proteomes" id="UP000239814">
    <property type="component" value="Chromosome"/>
</dbReference>
<dbReference type="Gene3D" id="3.40.50.720">
    <property type="entry name" value="NAD(P)-binding Rossmann-like Domain"/>
    <property type="match status" value="1"/>
</dbReference>
<evidence type="ECO:0000259" key="1">
    <source>
        <dbReference type="SMART" id="SM00829"/>
    </source>
</evidence>
<name>A0A2S0KID7_9ACTN</name>
<dbReference type="Gene3D" id="3.90.180.10">
    <property type="entry name" value="Medium-chain alcohol dehydrogenases, catalytic domain"/>
    <property type="match status" value="1"/>
</dbReference>
<dbReference type="SUPFAM" id="SSF51735">
    <property type="entry name" value="NAD(P)-binding Rossmann-fold domains"/>
    <property type="match status" value="1"/>
</dbReference>
<dbReference type="GO" id="GO:0016491">
    <property type="term" value="F:oxidoreductase activity"/>
    <property type="evidence" value="ECO:0007669"/>
    <property type="project" value="InterPro"/>
</dbReference>
<dbReference type="Pfam" id="PF08240">
    <property type="entry name" value="ADH_N"/>
    <property type="match status" value="1"/>
</dbReference>
<dbReference type="InterPro" id="IPR013149">
    <property type="entry name" value="ADH-like_C"/>
</dbReference>
<keyword evidence="3" id="KW-1185">Reference proteome</keyword>
<proteinExistence type="predicted"/>
<dbReference type="Pfam" id="PF00107">
    <property type="entry name" value="ADH_zinc_N"/>
    <property type="match status" value="1"/>
</dbReference>
<evidence type="ECO:0000313" key="3">
    <source>
        <dbReference type="Proteomes" id="UP000239814"/>
    </source>
</evidence>
<dbReference type="PANTHER" id="PTHR43482:SF1">
    <property type="entry name" value="PROTEIN AST1-RELATED"/>
    <property type="match status" value="1"/>
</dbReference>
<accession>A0A2S0KID7</accession>
<dbReference type="AlphaFoldDB" id="A0A2S0KID7"/>
<feature type="domain" description="Enoyl reductase (ER)" evidence="1">
    <location>
        <begin position="12"/>
        <end position="305"/>
    </location>
</feature>
<dbReference type="InterPro" id="IPR052585">
    <property type="entry name" value="Lipid_raft_assoc_Zn_ADH"/>
</dbReference>
<dbReference type="EMBL" id="CP027433">
    <property type="protein sequence ID" value="AVM01445.1"/>
    <property type="molecule type" value="Genomic_DNA"/>
</dbReference>
<dbReference type="SUPFAM" id="SSF50129">
    <property type="entry name" value="GroES-like"/>
    <property type="match status" value="1"/>
</dbReference>
<dbReference type="SMART" id="SM00829">
    <property type="entry name" value="PKS_ER"/>
    <property type="match status" value="1"/>
</dbReference>
<dbReference type="PANTHER" id="PTHR43482">
    <property type="entry name" value="PROTEIN AST1-RELATED"/>
    <property type="match status" value="1"/>
</dbReference>
<dbReference type="InterPro" id="IPR036291">
    <property type="entry name" value="NAD(P)-bd_dom_sf"/>
</dbReference>
<dbReference type="KEGG" id="git:C6V83_15565"/>
<reference evidence="2 3" key="1">
    <citation type="submission" date="2018-03" db="EMBL/GenBank/DDBJ databases">
        <title>Characteristics and genome of n-alkane degrading marine bacteria Gordonia iterans isolated from crude oil contaminated in Tae-an, South Korea.</title>
        <authorList>
            <person name="Lee S.-S."/>
            <person name="Kim H."/>
        </authorList>
    </citation>
    <scope>NUCLEOTIDE SEQUENCE [LARGE SCALE GENOMIC DNA]</scope>
    <source>
        <strain evidence="2 3">Co17</strain>
    </source>
</reference>
<dbReference type="InterPro" id="IPR011032">
    <property type="entry name" value="GroES-like_sf"/>
</dbReference>